<dbReference type="Proteomes" id="UP000253318">
    <property type="component" value="Unassembled WGS sequence"/>
</dbReference>
<keyword evidence="4" id="KW-1185">Reference proteome</keyword>
<name>A0A368TDG7_9ACTN</name>
<evidence type="ECO:0000256" key="1">
    <source>
        <dbReference type="PIRNR" id="PIRNR037226"/>
    </source>
</evidence>
<dbReference type="GO" id="GO:0016805">
    <property type="term" value="F:dipeptidase activity"/>
    <property type="evidence" value="ECO:0007669"/>
    <property type="project" value="InterPro"/>
</dbReference>
<dbReference type="GO" id="GO:0071713">
    <property type="term" value="F:para-aminobenzoyl-glutamate hydrolase activity"/>
    <property type="evidence" value="ECO:0007669"/>
    <property type="project" value="TreeGrafter"/>
</dbReference>
<gene>
    <name evidence="3" type="ORF">DEF24_03190</name>
</gene>
<dbReference type="InterPro" id="IPR011650">
    <property type="entry name" value="Peptidase_M20_dimer"/>
</dbReference>
<feature type="domain" description="Peptidase M20 dimerisation" evidence="2">
    <location>
        <begin position="173"/>
        <end position="265"/>
    </location>
</feature>
<dbReference type="AlphaFoldDB" id="A0A368TDG7"/>
<dbReference type="SUPFAM" id="SSF53187">
    <property type="entry name" value="Zn-dependent exopeptidases"/>
    <property type="match status" value="1"/>
</dbReference>
<dbReference type="Pfam" id="PF07687">
    <property type="entry name" value="M20_dimer"/>
    <property type="match status" value="1"/>
</dbReference>
<dbReference type="InterPro" id="IPR017439">
    <property type="entry name" value="Amidohydrolase"/>
</dbReference>
<keyword evidence="3" id="KW-0378">Hydrolase</keyword>
<dbReference type="OrthoDB" id="9781032at2"/>
<dbReference type="FunFam" id="3.30.70.360:FF:000004">
    <property type="entry name" value="Peptidase M20 domain-containing protein 2"/>
    <property type="match status" value="1"/>
</dbReference>
<dbReference type="PIRSF" id="PIRSF037226">
    <property type="entry name" value="Amidohydrolase_ACY1L2_prd"/>
    <property type="match status" value="1"/>
</dbReference>
<dbReference type="InterPro" id="IPR002933">
    <property type="entry name" value="Peptidase_M20"/>
</dbReference>
<dbReference type="RefSeq" id="WP_114396822.1">
    <property type="nucleotide sequence ID" value="NZ_QEIM01000019.1"/>
</dbReference>
<evidence type="ECO:0000259" key="2">
    <source>
        <dbReference type="Pfam" id="PF07687"/>
    </source>
</evidence>
<dbReference type="InterPro" id="IPR017144">
    <property type="entry name" value="Xaa-Arg_dipeptidase"/>
</dbReference>
<dbReference type="SUPFAM" id="SSF55031">
    <property type="entry name" value="Bacterial exopeptidase dimerisation domain"/>
    <property type="match status" value="1"/>
</dbReference>
<protein>
    <recommendedName>
        <fullName evidence="1">Peptidase M20 domain-containing protein 2</fullName>
    </recommendedName>
</protein>
<comment type="caution">
    <text evidence="3">The sequence shown here is derived from an EMBL/GenBank/DDBJ whole genome shotgun (WGS) entry which is preliminary data.</text>
</comment>
<evidence type="ECO:0000313" key="4">
    <source>
        <dbReference type="Proteomes" id="UP000253318"/>
    </source>
</evidence>
<dbReference type="Gene3D" id="3.30.70.360">
    <property type="match status" value="1"/>
</dbReference>
<dbReference type="GO" id="GO:0005737">
    <property type="term" value="C:cytoplasm"/>
    <property type="evidence" value="ECO:0007669"/>
    <property type="project" value="TreeGrafter"/>
</dbReference>
<accession>A0A368TDG7</accession>
<dbReference type="InterPro" id="IPR052030">
    <property type="entry name" value="Peptidase_M20/M20A_hydrolases"/>
</dbReference>
<organism evidence="3 4">
    <name type="scientific">Marinitenerispora sediminis</name>
    <dbReference type="NCBI Taxonomy" id="1931232"/>
    <lineage>
        <taxon>Bacteria</taxon>
        <taxon>Bacillati</taxon>
        <taxon>Actinomycetota</taxon>
        <taxon>Actinomycetes</taxon>
        <taxon>Streptosporangiales</taxon>
        <taxon>Nocardiopsidaceae</taxon>
        <taxon>Marinitenerispora</taxon>
    </lineage>
</organism>
<evidence type="ECO:0000313" key="3">
    <source>
        <dbReference type="EMBL" id="RCV61846.1"/>
    </source>
</evidence>
<dbReference type="PANTHER" id="PTHR30575">
    <property type="entry name" value="PEPTIDASE M20"/>
    <property type="match status" value="1"/>
</dbReference>
<comment type="similarity">
    <text evidence="1">Belongs to the peptidase M20A family.</text>
</comment>
<dbReference type="EMBL" id="QEIN01000014">
    <property type="protein sequence ID" value="RCV61846.1"/>
    <property type="molecule type" value="Genomic_DNA"/>
</dbReference>
<dbReference type="Pfam" id="PF01546">
    <property type="entry name" value="Peptidase_M20"/>
    <property type="match status" value="1"/>
</dbReference>
<sequence>MPQHDVARHEDACRRAVAQAAPDLHALSADIHAHPETAFAEHYAAGRISGVLADAGFTVTRGIAGLDTALVAEYGGGDLVVGLCAEYDALPGIGHACGHNVIAAAAVGAALALRGPAADLGLTVRLIGTPAEESGGGKITMLEAGVFDDVALAMMVHPAPHEVCAPRSLAIQTLRVRYRGRAAHAAVAPHLGRSAADALTIAHVALGLARQHLPPRHLVHGITLAAGSSPNTVPDHAEAVFDLRAPDAESLAELEERVRGCLAAGAAGADCAHEVVRDGPAYAELVHDPWLVAAYRSAVTRLGRTPVPPEQEAAVPTGSTDMGNVSRVVPSLHPTMALECGDAVNHQPEFAAACRSASAERAVRDGATALAWTACAAAADSDRRAALIDGVRGRAAGPAR</sequence>
<reference evidence="3 4" key="1">
    <citation type="submission" date="2018-04" db="EMBL/GenBank/DDBJ databases">
        <title>Novel actinobacteria from marine sediment.</title>
        <authorList>
            <person name="Ng Z.Y."/>
            <person name="Tan G.Y.A."/>
        </authorList>
    </citation>
    <scope>NUCLEOTIDE SEQUENCE [LARGE SCALE GENOMIC DNA]</scope>
    <source>
        <strain evidence="3 4">TPS81</strain>
    </source>
</reference>
<dbReference type="Gene3D" id="3.40.630.10">
    <property type="entry name" value="Zn peptidases"/>
    <property type="match status" value="1"/>
</dbReference>
<dbReference type="PANTHER" id="PTHR30575:SF0">
    <property type="entry name" value="XAA-ARG DIPEPTIDASE"/>
    <property type="match status" value="1"/>
</dbReference>
<dbReference type="InterPro" id="IPR036264">
    <property type="entry name" value="Bact_exopeptidase_dim_dom"/>
</dbReference>
<proteinExistence type="inferred from homology"/>
<dbReference type="GO" id="GO:0046657">
    <property type="term" value="P:folic acid catabolic process"/>
    <property type="evidence" value="ECO:0007669"/>
    <property type="project" value="TreeGrafter"/>
</dbReference>
<dbReference type="NCBIfam" id="TIGR01891">
    <property type="entry name" value="amidohydrolases"/>
    <property type="match status" value="1"/>
</dbReference>